<dbReference type="InterPro" id="IPR038573">
    <property type="entry name" value="BrnT_sf"/>
</dbReference>
<keyword evidence="2" id="KW-1185">Reference proteome</keyword>
<proteinExistence type="predicted"/>
<dbReference type="Pfam" id="PF04365">
    <property type="entry name" value="BrnT_toxin"/>
    <property type="match status" value="1"/>
</dbReference>
<reference evidence="2" key="1">
    <citation type="submission" date="2023-07" db="EMBL/GenBank/DDBJ databases">
        <title>Verminephrobacter genomes.</title>
        <authorList>
            <person name="Lund M.B."/>
        </authorList>
    </citation>
    <scope>NUCLEOTIDE SEQUENCE [LARGE SCALE GENOMIC DNA]</scope>
    <source>
        <strain evidence="2">AtM5-05</strain>
    </source>
</reference>
<evidence type="ECO:0000313" key="2">
    <source>
        <dbReference type="Proteomes" id="UP001208935"/>
    </source>
</evidence>
<dbReference type="Proteomes" id="UP001208935">
    <property type="component" value="Unassembled WGS sequence"/>
</dbReference>
<sequence>MDVAFDPAKDAKNIEKHDGVSLADAKAFEWDGAVVWLDQRRAYDEDRMIGLGYIGERLFNVVFVERNGIRRIVSLRKANLREVKRYAQTEVPNDSSWRRGRCGHHRCGHV</sequence>
<gene>
    <name evidence="1" type="ORF">D5039_05250</name>
</gene>
<name>A0ABT3KQR2_9BURK</name>
<dbReference type="RefSeq" id="WP_010108072.1">
    <property type="nucleotide sequence ID" value="NZ_QZCV01000001.1"/>
</dbReference>
<dbReference type="InterPro" id="IPR007460">
    <property type="entry name" value="BrnT_toxin"/>
</dbReference>
<organism evidence="1 2">
    <name type="scientific">Verminephrobacter aporrectodeae subsp. tuberculatae</name>
    <dbReference type="NCBI Taxonomy" id="1110392"/>
    <lineage>
        <taxon>Bacteria</taxon>
        <taxon>Pseudomonadati</taxon>
        <taxon>Pseudomonadota</taxon>
        <taxon>Betaproteobacteria</taxon>
        <taxon>Burkholderiales</taxon>
        <taxon>Comamonadaceae</taxon>
        <taxon>Verminephrobacter</taxon>
    </lineage>
</organism>
<dbReference type="Gene3D" id="3.10.450.530">
    <property type="entry name" value="Ribonuclease toxin, BrnT, of type II toxin-antitoxin system"/>
    <property type="match status" value="1"/>
</dbReference>
<accession>A0ABT3KQR2</accession>
<protein>
    <submittedName>
        <fullName evidence="1">BrnT family toxin</fullName>
    </submittedName>
</protein>
<evidence type="ECO:0000313" key="1">
    <source>
        <dbReference type="EMBL" id="MCW5320605.1"/>
    </source>
</evidence>
<dbReference type="EMBL" id="QZCW01000001">
    <property type="protein sequence ID" value="MCW5320605.1"/>
    <property type="molecule type" value="Genomic_DNA"/>
</dbReference>
<dbReference type="GeneID" id="77321691"/>
<comment type="caution">
    <text evidence="1">The sequence shown here is derived from an EMBL/GenBank/DDBJ whole genome shotgun (WGS) entry which is preliminary data.</text>
</comment>